<dbReference type="HOGENOM" id="CLU_063916_2_2_1"/>
<evidence type="ECO:0000256" key="5">
    <source>
        <dbReference type="ARBA" id="ARBA00023136"/>
    </source>
</evidence>
<evidence type="ECO:0000256" key="6">
    <source>
        <dbReference type="ARBA" id="ARBA00023180"/>
    </source>
</evidence>
<dbReference type="PANTHER" id="PTHR24269">
    <property type="entry name" value="KREMEN PROTEIN"/>
    <property type="match status" value="1"/>
</dbReference>
<evidence type="ECO:0000256" key="4">
    <source>
        <dbReference type="ARBA" id="ARBA00022989"/>
    </source>
</evidence>
<dbReference type="Pfam" id="PF01822">
    <property type="entry name" value="WSC"/>
    <property type="match status" value="2"/>
</dbReference>
<feature type="non-terminal residue" evidence="8">
    <location>
        <position position="1"/>
    </location>
</feature>
<protein>
    <recommendedName>
        <fullName evidence="7">WSC domain-containing protein</fullName>
    </recommendedName>
</protein>
<name>A0A067SXK8_GALM3</name>
<accession>A0A067SXK8</accession>
<gene>
    <name evidence="8" type="ORF">GALMADRAFT_1344106</name>
</gene>
<dbReference type="OrthoDB" id="5985073at2759"/>
<keyword evidence="3" id="KW-0732">Signal</keyword>
<dbReference type="Proteomes" id="UP000027222">
    <property type="component" value="Unassembled WGS sequence"/>
</dbReference>
<evidence type="ECO:0000256" key="1">
    <source>
        <dbReference type="ARBA" id="ARBA00004167"/>
    </source>
</evidence>
<keyword evidence="9" id="KW-1185">Reference proteome</keyword>
<dbReference type="PANTHER" id="PTHR24269:SF16">
    <property type="entry name" value="PROTEIN SLG1"/>
    <property type="match status" value="1"/>
</dbReference>
<keyword evidence="2" id="KW-0812">Transmembrane</keyword>
<feature type="domain" description="WSC" evidence="7">
    <location>
        <begin position="99"/>
        <end position="188"/>
    </location>
</feature>
<dbReference type="PROSITE" id="PS51212">
    <property type="entry name" value="WSC"/>
    <property type="match status" value="2"/>
</dbReference>
<comment type="subcellular location">
    <subcellularLocation>
        <location evidence="1">Membrane</location>
        <topology evidence="1">Single-pass membrane protein</topology>
    </subcellularLocation>
</comment>
<keyword evidence="5" id="KW-0472">Membrane</keyword>
<evidence type="ECO:0000313" key="9">
    <source>
        <dbReference type="Proteomes" id="UP000027222"/>
    </source>
</evidence>
<feature type="domain" description="WSC" evidence="7">
    <location>
        <begin position="1"/>
        <end position="83"/>
    </location>
</feature>
<keyword evidence="4" id="KW-1133">Transmembrane helix</keyword>
<dbReference type="AlphaFoldDB" id="A0A067SXK8"/>
<dbReference type="GO" id="GO:0005886">
    <property type="term" value="C:plasma membrane"/>
    <property type="evidence" value="ECO:0007669"/>
    <property type="project" value="TreeGrafter"/>
</dbReference>
<dbReference type="InterPro" id="IPR002889">
    <property type="entry name" value="WSC_carb-bd"/>
</dbReference>
<dbReference type="InterPro" id="IPR051836">
    <property type="entry name" value="Kremen_rcpt"/>
</dbReference>
<proteinExistence type="predicted"/>
<evidence type="ECO:0000259" key="7">
    <source>
        <dbReference type="PROSITE" id="PS51212"/>
    </source>
</evidence>
<dbReference type="SMART" id="SM00321">
    <property type="entry name" value="WSC"/>
    <property type="match status" value="1"/>
</dbReference>
<dbReference type="STRING" id="685588.A0A067SXK8"/>
<sequence>GRTLQEEHTLSANLTPAVCTAFCSNFTTPLNFAGVEFTDECFCDFNIQGTATKVNDTLCNFPCAGDSTLTCGGSGVVSIFQNSNKGVGPIPANKAKVGAWAFDGCFTDAVGTNPRSLLERFPIPSVTIETCTTQCAATGFSIAGLEFGEECCALSLAHHLMHKALFTISYRVWQLICAANCQHHCSSY</sequence>
<evidence type="ECO:0000256" key="2">
    <source>
        <dbReference type="ARBA" id="ARBA00022692"/>
    </source>
</evidence>
<evidence type="ECO:0000313" key="8">
    <source>
        <dbReference type="EMBL" id="KDR72419.1"/>
    </source>
</evidence>
<dbReference type="EMBL" id="KL142389">
    <property type="protein sequence ID" value="KDR72419.1"/>
    <property type="molecule type" value="Genomic_DNA"/>
</dbReference>
<organism evidence="8 9">
    <name type="scientific">Galerina marginata (strain CBS 339.88)</name>
    <dbReference type="NCBI Taxonomy" id="685588"/>
    <lineage>
        <taxon>Eukaryota</taxon>
        <taxon>Fungi</taxon>
        <taxon>Dikarya</taxon>
        <taxon>Basidiomycota</taxon>
        <taxon>Agaricomycotina</taxon>
        <taxon>Agaricomycetes</taxon>
        <taxon>Agaricomycetidae</taxon>
        <taxon>Agaricales</taxon>
        <taxon>Agaricineae</taxon>
        <taxon>Strophariaceae</taxon>
        <taxon>Galerina</taxon>
    </lineage>
</organism>
<keyword evidence="6" id="KW-0325">Glycoprotein</keyword>
<evidence type="ECO:0000256" key="3">
    <source>
        <dbReference type="ARBA" id="ARBA00022729"/>
    </source>
</evidence>
<reference evidence="9" key="1">
    <citation type="journal article" date="2014" name="Proc. Natl. Acad. Sci. U.S.A.">
        <title>Extensive sampling of basidiomycete genomes demonstrates inadequacy of the white-rot/brown-rot paradigm for wood decay fungi.</title>
        <authorList>
            <person name="Riley R."/>
            <person name="Salamov A.A."/>
            <person name="Brown D.W."/>
            <person name="Nagy L.G."/>
            <person name="Floudas D."/>
            <person name="Held B.W."/>
            <person name="Levasseur A."/>
            <person name="Lombard V."/>
            <person name="Morin E."/>
            <person name="Otillar R."/>
            <person name="Lindquist E.A."/>
            <person name="Sun H."/>
            <person name="LaButti K.M."/>
            <person name="Schmutz J."/>
            <person name="Jabbour D."/>
            <person name="Luo H."/>
            <person name="Baker S.E."/>
            <person name="Pisabarro A.G."/>
            <person name="Walton J.D."/>
            <person name="Blanchette R.A."/>
            <person name="Henrissat B."/>
            <person name="Martin F."/>
            <person name="Cullen D."/>
            <person name="Hibbett D.S."/>
            <person name="Grigoriev I.V."/>
        </authorList>
    </citation>
    <scope>NUCLEOTIDE SEQUENCE [LARGE SCALE GENOMIC DNA]</scope>
    <source>
        <strain evidence="9">CBS 339.88</strain>
    </source>
</reference>